<dbReference type="AlphaFoldDB" id="A0AA38RI43"/>
<accession>A0AA38RI43</accession>
<dbReference type="EMBL" id="JANBVO010000023">
    <property type="protein sequence ID" value="KAJ9142166.1"/>
    <property type="molecule type" value="Genomic_DNA"/>
</dbReference>
<feature type="compositionally biased region" description="Basic and acidic residues" evidence="1">
    <location>
        <begin position="208"/>
        <end position="225"/>
    </location>
</feature>
<keyword evidence="3" id="KW-1185">Reference proteome</keyword>
<reference evidence="2" key="1">
    <citation type="submission" date="2022-07" db="EMBL/GenBank/DDBJ databases">
        <title>Fungi with potential for degradation of polypropylene.</title>
        <authorList>
            <person name="Gostincar C."/>
        </authorList>
    </citation>
    <scope>NUCLEOTIDE SEQUENCE</scope>
    <source>
        <strain evidence="2">EXF-13308</strain>
    </source>
</reference>
<dbReference type="Proteomes" id="UP001174694">
    <property type="component" value="Unassembled WGS sequence"/>
</dbReference>
<protein>
    <submittedName>
        <fullName evidence="2">Uncharacterized protein</fullName>
    </submittedName>
</protein>
<feature type="region of interest" description="Disordered" evidence="1">
    <location>
        <begin position="74"/>
        <end position="231"/>
    </location>
</feature>
<proteinExistence type="predicted"/>
<organism evidence="2 3">
    <name type="scientific">Pleurostoma richardsiae</name>
    <dbReference type="NCBI Taxonomy" id="41990"/>
    <lineage>
        <taxon>Eukaryota</taxon>
        <taxon>Fungi</taxon>
        <taxon>Dikarya</taxon>
        <taxon>Ascomycota</taxon>
        <taxon>Pezizomycotina</taxon>
        <taxon>Sordariomycetes</taxon>
        <taxon>Sordariomycetidae</taxon>
        <taxon>Calosphaeriales</taxon>
        <taxon>Pleurostomataceae</taxon>
        <taxon>Pleurostoma</taxon>
    </lineage>
</organism>
<evidence type="ECO:0000256" key="1">
    <source>
        <dbReference type="SAM" id="MobiDB-lite"/>
    </source>
</evidence>
<name>A0AA38RI43_9PEZI</name>
<evidence type="ECO:0000313" key="2">
    <source>
        <dbReference type="EMBL" id="KAJ9142166.1"/>
    </source>
</evidence>
<feature type="compositionally biased region" description="Polar residues" evidence="1">
    <location>
        <begin position="133"/>
        <end position="147"/>
    </location>
</feature>
<evidence type="ECO:0000313" key="3">
    <source>
        <dbReference type="Proteomes" id="UP001174694"/>
    </source>
</evidence>
<feature type="compositionally biased region" description="Low complexity" evidence="1">
    <location>
        <begin position="1"/>
        <end position="15"/>
    </location>
</feature>
<feature type="compositionally biased region" description="Low complexity" evidence="1">
    <location>
        <begin position="104"/>
        <end position="120"/>
    </location>
</feature>
<feature type="compositionally biased region" description="Acidic residues" evidence="1">
    <location>
        <begin position="92"/>
        <end position="103"/>
    </location>
</feature>
<feature type="compositionally biased region" description="Low complexity" evidence="1">
    <location>
        <begin position="160"/>
        <end position="180"/>
    </location>
</feature>
<gene>
    <name evidence="2" type="ORF">NKR23_g7393</name>
</gene>
<comment type="caution">
    <text evidence="2">The sequence shown here is derived from an EMBL/GenBank/DDBJ whole genome shotgun (WGS) entry which is preliminary data.</text>
</comment>
<feature type="region of interest" description="Disordered" evidence="1">
    <location>
        <begin position="1"/>
        <end position="25"/>
    </location>
</feature>
<sequence>MSDDNNNSNPPAADMSRNRRGSVTSAAFTNLFQRSNSTSTGTGVFPGAITTAAMNDQRRRLSISTLGLSGTSPTNTAFAMRRGSLSTNTSESYDESAVDEEEAPPSARTAPTTPFARRTSLGAAAMRRPGANSPGSGNDQGFNWSEQLRSRAESTVAGASRPSFPFGLSSSPPRRGASPPQHSSQHDRAKSVSDMPVPPAQAPKPRSSPRDTRPKPDPFQERILKGDFYMD</sequence>